<reference evidence="4" key="1">
    <citation type="submission" date="2018-04" db="EMBL/GenBank/DDBJ databases">
        <title>Transcriptome of Schizaphis graminum biotype I.</title>
        <authorList>
            <person name="Scully E.D."/>
            <person name="Geib S.M."/>
            <person name="Palmer N.A."/>
            <person name="Koch K."/>
            <person name="Bradshaw J."/>
            <person name="Heng-Moss T."/>
            <person name="Sarath G."/>
        </authorList>
    </citation>
    <scope>NUCLEOTIDE SEQUENCE</scope>
</reference>
<evidence type="ECO:0000313" key="4">
    <source>
        <dbReference type="EMBL" id="MBY22342.1"/>
    </source>
</evidence>
<evidence type="ECO:0000256" key="3">
    <source>
        <dbReference type="ARBA" id="ARBA00043952"/>
    </source>
</evidence>
<dbReference type="EMBL" id="GGMR01009723">
    <property type="protein sequence ID" value="MBY22342.1"/>
    <property type="molecule type" value="Transcribed_RNA"/>
</dbReference>
<dbReference type="PANTHER" id="PTHR46042:SF1">
    <property type="entry name" value="DIPHTHINE METHYLTRANSFERASE"/>
    <property type="match status" value="1"/>
</dbReference>
<evidence type="ECO:0000256" key="1">
    <source>
        <dbReference type="ARBA" id="ARBA00022574"/>
    </source>
</evidence>
<organism evidence="4">
    <name type="scientific">Schizaphis graminum</name>
    <name type="common">Green bug aphid</name>
    <dbReference type="NCBI Taxonomy" id="13262"/>
    <lineage>
        <taxon>Eukaryota</taxon>
        <taxon>Metazoa</taxon>
        <taxon>Ecdysozoa</taxon>
        <taxon>Arthropoda</taxon>
        <taxon>Hexapoda</taxon>
        <taxon>Insecta</taxon>
        <taxon>Pterygota</taxon>
        <taxon>Neoptera</taxon>
        <taxon>Paraneoptera</taxon>
        <taxon>Hemiptera</taxon>
        <taxon>Sternorrhyncha</taxon>
        <taxon>Aphidomorpha</taxon>
        <taxon>Aphidoidea</taxon>
        <taxon>Aphididae</taxon>
        <taxon>Aphidini</taxon>
        <taxon>Schizaphis</taxon>
    </lineage>
</organism>
<gene>
    <name evidence="4" type="primary">wdr85</name>
    <name evidence="4" type="ORF">g.70569</name>
</gene>
<dbReference type="GO" id="GO:0005737">
    <property type="term" value="C:cytoplasm"/>
    <property type="evidence" value="ECO:0007669"/>
    <property type="project" value="TreeGrafter"/>
</dbReference>
<sequence>MKHSYNNVKVDGGVWRLKWEPNKEEYLLSASMFNAAHIIDTSYNVANICQSFGEKINRLYYGADWCHQNDTQFQYDTKSKNKKIISTCSFYDHRLDLFFVNMKI</sequence>
<dbReference type="GO" id="GO:0061685">
    <property type="term" value="F:diphthine methylesterase activity"/>
    <property type="evidence" value="ECO:0007669"/>
    <property type="project" value="TreeGrafter"/>
</dbReference>
<name>A0A2S2NZ52_SCHGA</name>
<dbReference type="InterPro" id="IPR052415">
    <property type="entry name" value="Diphthine_MTase"/>
</dbReference>
<proteinExistence type="predicted"/>
<accession>A0A2S2NZ52</accession>
<protein>
    <submittedName>
        <fullName evidence="4">WD repeat-containing protein 85</fullName>
    </submittedName>
</protein>
<keyword evidence="2" id="KW-0677">Repeat</keyword>
<keyword evidence="1" id="KW-0853">WD repeat</keyword>
<comment type="pathway">
    <text evidence="3">Protein modification.</text>
</comment>
<dbReference type="PANTHER" id="PTHR46042">
    <property type="entry name" value="DIPHTHINE METHYLTRANSFERASE"/>
    <property type="match status" value="1"/>
</dbReference>
<dbReference type="GO" id="GO:0017183">
    <property type="term" value="P:protein histidyl modification to diphthamide"/>
    <property type="evidence" value="ECO:0007669"/>
    <property type="project" value="TreeGrafter"/>
</dbReference>
<evidence type="ECO:0000256" key="2">
    <source>
        <dbReference type="ARBA" id="ARBA00022737"/>
    </source>
</evidence>
<dbReference type="AlphaFoldDB" id="A0A2S2NZ52"/>